<evidence type="ECO:0000256" key="2">
    <source>
        <dbReference type="ARBA" id="ARBA00022801"/>
    </source>
</evidence>
<dbReference type="GO" id="GO:0000270">
    <property type="term" value="P:peptidoglycan metabolic process"/>
    <property type="evidence" value="ECO:0007669"/>
    <property type="project" value="TreeGrafter"/>
</dbReference>
<dbReference type="AlphaFoldDB" id="A0A916YSV2"/>
<dbReference type="InterPro" id="IPR012338">
    <property type="entry name" value="Beta-lactam/transpept-like"/>
</dbReference>
<evidence type="ECO:0000256" key="1">
    <source>
        <dbReference type="ARBA" id="ARBA00006096"/>
    </source>
</evidence>
<reference evidence="3" key="1">
    <citation type="journal article" date="2014" name="Int. J. Syst. Evol. Microbiol.">
        <title>Complete genome sequence of Corynebacterium casei LMG S-19264T (=DSM 44701T), isolated from a smear-ripened cheese.</title>
        <authorList>
            <consortium name="US DOE Joint Genome Institute (JGI-PGF)"/>
            <person name="Walter F."/>
            <person name="Albersmeier A."/>
            <person name="Kalinowski J."/>
            <person name="Ruckert C."/>
        </authorList>
    </citation>
    <scope>NUCLEOTIDE SEQUENCE</scope>
    <source>
        <strain evidence="3">CGMCC 1.15958</strain>
    </source>
</reference>
<dbReference type="GO" id="GO:0006508">
    <property type="term" value="P:proteolysis"/>
    <property type="evidence" value="ECO:0007669"/>
    <property type="project" value="InterPro"/>
</dbReference>
<name>A0A916YSV2_9BACT</name>
<organism evidence="3 4">
    <name type="scientific">Emticicia aquatilis</name>
    <dbReference type="NCBI Taxonomy" id="1537369"/>
    <lineage>
        <taxon>Bacteria</taxon>
        <taxon>Pseudomonadati</taxon>
        <taxon>Bacteroidota</taxon>
        <taxon>Cytophagia</taxon>
        <taxon>Cytophagales</taxon>
        <taxon>Leadbetterellaceae</taxon>
        <taxon>Emticicia</taxon>
    </lineage>
</organism>
<dbReference type="PRINTS" id="PR00922">
    <property type="entry name" value="DADACBPTASE3"/>
</dbReference>
<accession>A0A916YSV2</accession>
<keyword evidence="3" id="KW-0645">Protease</keyword>
<dbReference type="RefSeq" id="WP_188766229.1">
    <property type="nucleotide sequence ID" value="NZ_BMKK01000004.1"/>
</dbReference>
<dbReference type="Proteomes" id="UP000609064">
    <property type="component" value="Unassembled WGS sequence"/>
</dbReference>
<gene>
    <name evidence="3" type="primary">dacC</name>
    <name evidence="3" type="ORF">GCM10011514_23000</name>
</gene>
<dbReference type="InterPro" id="IPR000667">
    <property type="entry name" value="Peptidase_S13"/>
</dbReference>
<reference evidence="3" key="2">
    <citation type="submission" date="2020-09" db="EMBL/GenBank/DDBJ databases">
        <authorList>
            <person name="Sun Q."/>
            <person name="Zhou Y."/>
        </authorList>
    </citation>
    <scope>NUCLEOTIDE SEQUENCE</scope>
    <source>
        <strain evidence="3">CGMCC 1.15958</strain>
    </source>
</reference>
<sequence>MKVILFILLQISNPLERLQKLIDSVQNDTEIRNGVVAASIRSTQTGEYKLQYNAHKSVNSASVLKLVSTASALSVLGSNYRFQTFLEYDGVIVDSVLQGNIYIRGTGDPSLGSARIGASVDEVSNYFAQKIKGYGIKKIDGYILGDGSIFSDNTLADSWIWGDIGNYYGAGINGLNINENLYSVYFKQSKRVGDFAPITKIVPEIPNIKNINKVTVAERGSGDNVLLYSTPFSSTVLSEGTIPAGDNEFSVKGSIPDPPTFFAYQVQKWFNSLGGIIEKPTLSFQQYKTSEGYYPKQRNLIFTYDSPPLSSLVKDCNYHSINLYADAFLKSVGYNLSKDGSFDSAVKSQKQLWSQKGVDLQGFMIRDGSGLSPSGVLTANNLTDILYTMKTDAAFPEYYASIPIVGISGTVQNLAKGSKAAGNVRAKSGSISNTRAFSGYFTASNGEMMSFTYIVNRYADGADRKVRRYLEEMIKLMVEI</sequence>
<dbReference type="GO" id="GO:0004185">
    <property type="term" value="F:serine-type carboxypeptidase activity"/>
    <property type="evidence" value="ECO:0007669"/>
    <property type="project" value="InterPro"/>
</dbReference>
<keyword evidence="2" id="KW-0378">Hydrolase</keyword>
<dbReference type="EMBL" id="BMKK01000004">
    <property type="protein sequence ID" value="GGD58381.1"/>
    <property type="molecule type" value="Genomic_DNA"/>
</dbReference>
<dbReference type="SUPFAM" id="SSF56601">
    <property type="entry name" value="beta-lactamase/transpeptidase-like"/>
    <property type="match status" value="1"/>
</dbReference>
<comment type="caution">
    <text evidence="3">The sequence shown here is derived from an EMBL/GenBank/DDBJ whole genome shotgun (WGS) entry which is preliminary data.</text>
</comment>
<dbReference type="PANTHER" id="PTHR30023">
    <property type="entry name" value="D-ALANYL-D-ALANINE CARBOXYPEPTIDASE"/>
    <property type="match status" value="1"/>
</dbReference>
<dbReference type="Gene3D" id="3.50.80.20">
    <property type="entry name" value="D-Ala-D-Ala carboxypeptidase C, peptidase S13"/>
    <property type="match status" value="1"/>
</dbReference>
<keyword evidence="4" id="KW-1185">Reference proteome</keyword>
<keyword evidence="3" id="KW-0121">Carboxypeptidase</keyword>
<evidence type="ECO:0000313" key="3">
    <source>
        <dbReference type="EMBL" id="GGD58381.1"/>
    </source>
</evidence>
<protein>
    <submittedName>
        <fullName evidence="3">D-alanyl-D-alanine carboxypeptidase DacC</fullName>
    </submittedName>
</protein>
<comment type="similarity">
    <text evidence="1">Belongs to the peptidase S13 family.</text>
</comment>
<dbReference type="NCBIfam" id="TIGR00666">
    <property type="entry name" value="PBP4"/>
    <property type="match status" value="1"/>
</dbReference>
<proteinExistence type="inferred from homology"/>
<evidence type="ECO:0000313" key="4">
    <source>
        <dbReference type="Proteomes" id="UP000609064"/>
    </source>
</evidence>
<dbReference type="Gene3D" id="3.40.710.10">
    <property type="entry name" value="DD-peptidase/beta-lactamase superfamily"/>
    <property type="match status" value="1"/>
</dbReference>
<dbReference type="PANTHER" id="PTHR30023:SF0">
    <property type="entry name" value="PENICILLIN-SENSITIVE CARBOXYPEPTIDASE A"/>
    <property type="match status" value="1"/>
</dbReference>
<dbReference type="Pfam" id="PF02113">
    <property type="entry name" value="Peptidase_S13"/>
    <property type="match status" value="1"/>
</dbReference>